<evidence type="ECO:0008006" key="3">
    <source>
        <dbReference type="Google" id="ProtNLM"/>
    </source>
</evidence>
<reference evidence="2" key="1">
    <citation type="submission" date="2016-10" db="EMBL/GenBank/DDBJ databases">
        <authorList>
            <person name="Varghese N."/>
            <person name="Submissions S."/>
        </authorList>
    </citation>
    <scope>NUCLEOTIDE SEQUENCE [LARGE SCALE GENOMIC DNA]</scope>
    <source>
        <strain evidence="2">B48,IBRC-M 10115,DSM 25386,CECT 8001</strain>
    </source>
</reference>
<proteinExistence type="predicted"/>
<dbReference type="Proteomes" id="UP000198553">
    <property type="component" value="Unassembled WGS sequence"/>
</dbReference>
<keyword evidence="2" id="KW-1185">Reference proteome</keyword>
<dbReference type="STRING" id="930146.SAMN05192533_102297"/>
<evidence type="ECO:0000313" key="1">
    <source>
        <dbReference type="EMBL" id="SEM35476.1"/>
    </source>
</evidence>
<dbReference type="EMBL" id="FOBW01000002">
    <property type="protein sequence ID" value="SEM35476.1"/>
    <property type="molecule type" value="Genomic_DNA"/>
</dbReference>
<dbReference type="SUPFAM" id="SSF88659">
    <property type="entry name" value="Sigma3 and sigma4 domains of RNA polymerase sigma factors"/>
    <property type="match status" value="1"/>
</dbReference>
<sequence length="91" mass="10972">MEFLYTSNEVAETLEHWQSIDEWALIDCHIPKWDIESVIPMLSSEEQLFLHHWIQDHLTEELAQMYKMTEDGIRKKKKRVSEKISKLLNEE</sequence>
<accession>A0A1H7XNU3</accession>
<dbReference type="RefSeq" id="WP_090741415.1">
    <property type="nucleotide sequence ID" value="NZ_FOBW01000002.1"/>
</dbReference>
<gene>
    <name evidence="1" type="ORF">SAMN05192533_102297</name>
</gene>
<protein>
    <recommendedName>
        <fullName evidence="3">Sigma-70, region 4</fullName>
    </recommendedName>
</protein>
<evidence type="ECO:0000313" key="2">
    <source>
        <dbReference type="Proteomes" id="UP000198553"/>
    </source>
</evidence>
<dbReference type="InterPro" id="IPR013324">
    <property type="entry name" value="RNA_pol_sigma_r3/r4-like"/>
</dbReference>
<dbReference type="AlphaFoldDB" id="A0A1H7XNU3"/>
<organism evidence="1 2">
    <name type="scientific">Mesobacillus persicus</name>
    <dbReference type="NCBI Taxonomy" id="930146"/>
    <lineage>
        <taxon>Bacteria</taxon>
        <taxon>Bacillati</taxon>
        <taxon>Bacillota</taxon>
        <taxon>Bacilli</taxon>
        <taxon>Bacillales</taxon>
        <taxon>Bacillaceae</taxon>
        <taxon>Mesobacillus</taxon>
    </lineage>
</organism>
<name>A0A1H7XNU3_9BACI</name>